<keyword evidence="3" id="KW-0804">Transcription</keyword>
<evidence type="ECO:0000256" key="3">
    <source>
        <dbReference type="ARBA" id="ARBA00023163"/>
    </source>
</evidence>
<evidence type="ECO:0000256" key="1">
    <source>
        <dbReference type="ARBA" id="ARBA00023015"/>
    </source>
</evidence>
<keyword evidence="2" id="KW-0238">DNA-binding</keyword>
<dbReference type="InterPro" id="IPR036390">
    <property type="entry name" value="WH_DNA-bd_sf"/>
</dbReference>
<protein>
    <submittedName>
        <fullName evidence="6">IclR family transcriptional regulator</fullName>
    </submittedName>
</protein>
<dbReference type="SUPFAM" id="SSF46785">
    <property type="entry name" value="Winged helix' DNA-binding domain"/>
    <property type="match status" value="1"/>
</dbReference>
<dbReference type="Pfam" id="PF01614">
    <property type="entry name" value="IclR_C"/>
    <property type="match status" value="1"/>
</dbReference>
<evidence type="ECO:0000259" key="4">
    <source>
        <dbReference type="PROSITE" id="PS51077"/>
    </source>
</evidence>
<dbReference type="Gene3D" id="3.30.450.40">
    <property type="match status" value="1"/>
</dbReference>
<feature type="domain" description="HTH iclR-type" evidence="4">
    <location>
        <begin position="13"/>
        <end position="72"/>
    </location>
</feature>
<dbReference type="SMART" id="SM00346">
    <property type="entry name" value="HTH_ICLR"/>
    <property type="match status" value="1"/>
</dbReference>
<dbReference type="PROSITE" id="PS51078">
    <property type="entry name" value="ICLR_ED"/>
    <property type="match status" value="1"/>
</dbReference>
<keyword evidence="7" id="KW-1185">Reference proteome</keyword>
<evidence type="ECO:0000259" key="5">
    <source>
        <dbReference type="PROSITE" id="PS51078"/>
    </source>
</evidence>
<sequence length="241" mass="25442">MGQNSEVPATSGIQVLDRAVFILTVISAEPRTLTDLCDITGLPRATAHRIAVALEKHRLIERDHDGAWTTGPALTEMAPTSNSRLEEAAEHILPKLLAETGESVQLYRISGLDRVCIANANPSTGLHDIVPVGHRMSLAAGSAAKILMAYASDTLLSQVLPHAAFTAADLAEIRATEIAESSAERDPSLGSASVPIFDASGTMIAALSLSGPVDRMGPHPATKFGPILRRAAREFDIALRG</sequence>
<dbReference type="InterPro" id="IPR029016">
    <property type="entry name" value="GAF-like_dom_sf"/>
</dbReference>
<dbReference type="InterPro" id="IPR036388">
    <property type="entry name" value="WH-like_DNA-bd_sf"/>
</dbReference>
<dbReference type="InterPro" id="IPR005471">
    <property type="entry name" value="Tscrpt_reg_IclR_N"/>
</dbReference>
<reference evidence="6 7" key="1">
    <citation type="submission" date="2019-10" db="EMBL/GenBank/DDBJ databases">
        <title>Corynebacterium sp novel species isolated from the respiratory tract of Marmot.</title>
        <authorList>
            <person name="Zhang G."/>
        </authorList>
    </citation>
    <scope>NUCLEOTIDE SEQUENCE [LARGE SCALE GENOMIC DNA]</scope>
    <source>
        <strain evidence="6 7">336</strain>
    </source>
</reference>
<evidence type="ECO:0000313" key="7">
    <source>
        <dbReference type="Proteomes" id="UP000436181"/>
    </source>
</evidence>
<evidence type="ECO:0000256" key="2">
    <source>
        <dbReference type="ARBA" id="ARBA00023125"/>
    </source>
</evidence>
<dbReference type="Pfam" id="PF09339">
    <property type="entry name" value="HTH_IclR"/>
    <property type="match status" value="1"/>
</dbReference>
<feature type="domain" description="IclR-ED" evidence="5">
    <location>
        <begin position="73"/>
        <end position="241"/>
    </location>
</feature>
<organism evidence="6 7">
    <name type="scientific">Corynebacterium zhongnanshanii</name>
    <dbReference type="NCBI Taxonomy" id="2768834"/>
    <lineage>
        <taxon>Bacteria</taxon>
        <taxon>Bacillati</taxon>
        <taxon>Actinomycetota</taxon>
        <taxon>Actinomycetes</taxon>
        <taxon>Mycobacteriales</taxon>
        <taxon>Corynebacteriaceae</taxon>
        <taxon>Corynebacterium</taxon>
    </lineage>
</organism>
<dbReference type="PROSITE" id="PS51077">
    <property type="entry name" value="HTH_ICLR"/>
    <property type="match status" value="1"/>
</dbReference>
<comment type="caution">
    <text evidence="6">The sequence shown here is derived from an EMBL/GenBank/DDBJ whole genome shotgun (WGS) entry which is preliminary data.</text>
</comment>
<name>A0ABQ6VLF8_9CORY</name>
<evidence type="ECO:0000313" key="6">
    <source>
        <dbReference type="EMBL" id="KAB3523291.1"/>
    </source>
</evidence>
<keyword evidence="1" id="KW-0805">Transcription regulation</keyword>
<dbReference type="Gene3D" id="1.10.10.10">
    <property type="entry name" value="Winged helix-like DNA-binding domain superfamily/Winged helix DNA-binding domain"/>
    <property type="match status" value="1"/>
</dbReference>
<dbReference type="EMBL" id="WBZJ01000001">
    <property type="protein sequence ID" value="KAB3523291.1"/>
    <property type="molecule type" value="Genomic_DNA"/>
</dbReference>
<proteinExistence type="predicted"/>
<dbReference type="Proteomes" id="UP000436181">
    <property type="component" value="Unassembled WGS sequence"/>
</dbReference>
<dbReference type="PANTHER" id="PTHR30136">
    <property type="entry name" value="HELIX-TURN-HELIX TRANSCRIPTIONAL REGULATOR, ICLR FAMILY"/>
    <property type="match status" value="1"/>
</dbReference>
<gene>
    <name evidence="6" type="ORF">F8377_03920</name>
</gene>
<dbReference type="PANTHER" id="PTHR30136:SF39">
    <property type="entry name" value="TRANSCRIPTIONAL REGULATORY PROTEIN"/>
    <property type="match status" value="1"/>
</dbReference>
<dbReference type="SUPFAM" id="SSF55781">
    <property type="entry name" value="GAF domain-like"/>
    <property type="match status" value="1"/>
</dbReference>
<dbReference type="RefSeq" id="WP_151841728.1">
    <property type="nucleotide sequence ID" value="NZ_CP061033.1"/>
</dbReference>
<dbReference type="InterPro" id="IPR014757">
    <property type="entry name" value="Tscrpt_reg_IclR_C"/>
</dbReference>
<dbReference type="InterPro" id="IPR050707">
    <property type="entry name" value="HTH_MetabolicPath_Reg"/>
</dbReference>
<accession>A0ABQ6VLF8</accession>